<dbReference type="Pfam" id="PF13302">
    <property type="entry name" value="Acetyltransf_3"/>
    <property type="match status" value="1"/>
</dbReference>
<dbReference type="PROSITE" id="PS51186">
    <property type="entry name" value="GNAT"/>
    <property type="match status" value="1"/>
</dbReference>
<dbReference type="Gene3D" id="3.40.630.30">
    <property type="match status" value="1"/>
</dbReference>
<dbReference type="InterPro" id="IPR000182">
    <property type="entry name" value="GNAT_dom"/>
</dbReference>
<proteinExistence type="predicted"/>
<dbReference type="GeneID" id="8827229"/>
<protein>
    <submittedName>
        <fullName evidence="1">GCN5-related N-acetyltransferase</fullName>
    </submittedName>
</protein>
<dbReference type="KEGG" id="abi:Aboo_0287"/>
<name>B5IDM6_ACIB4</name>
<dbReference type="GO" id="GO:0016747">
    <property type="term" value="F:acyltransferase activity, transferring groups other than amino-acyl groups"/>
    <property type="evidence" value="ECO:0007669"/>
    <property type="project" value="InterPro"/>
</dbReference>
<dbReference type="STRING" id="439481.Aboo_0287"/>
<dbReference type="RefSeq" id="WP_008084460.1">
    <property type="nucleotide sequence ID" value="NC_013926.1"/>
</dbReference>
<dbReference type="AlphaFoldDB" id="B5IDM6"/>
<dbReference type="EMBL" id="CP001941">
    <property type="protein sequence ID" value="ADD08098.1"/>
    <property type="molecule type" value="Genomic_DNA"/>
</dbReference>
<sequence length="200" mass="24259">MFEFGPIRLRAWEREDLKKVHEWENDFETMLYSRGMPQQVKSYDAVVKYYEKEMDREDRLHYIIELRSSNETIGTAVIRLHDWGNVRRGNIGTYLDKNYWNKGLGKIITLALLEISFYHLNLEKCEACSIEYNKRAHKVLEDCGFKRYGIERKSVFVLGRKWDWYCFDILREEYIQMREDLLSKILKDEMNEYLERTTLL</sequence>
<gene>
    <name evidence="1" type="ordered locus">Aboo_0287</name>
</gene>
<accession>B5IDM6</accession>
<reference evidence="1" key="1">
    <citation type="submission" date="2010-02" db="EMBL/GenBank/DDBJ databases">
        <title>Complete sequence of Aciduliprofundum boonei T469.</title>
        <authorList>
            <consortium name="US DOE Joint Genome Institute"/>
            <person name="Lucas S."/>
            <person name="Copeland A."/>
            <person name="Lapidus A."/>
            <person name="Cheng J.-F."/>
            <person name="Bruce D."/>
            <person name="Goodwin L."/>
            <person name="Pitluck S."/>
            <person name="Saunders E."/>
            <person name="Detter J.C."/>
            <person name="Han C."/>
            <person name="Tapia R."/>
            <person name="Land M."/>
            <person name="Hauser L."/>
            <person name="Kyrpides N."/>
            <person name="Mikhailova N."/>
            <person name="Flores G."/>
            <person name="Reysenbach A.-L."/>
            <person name="Woyke T."/>
        </authorList>
    </citation>
    <scope>NUCLEOTIDE SEQUENCE</scope>
    <source>
        <strain evidence="1">T469</strain>
    </source>
</reference>
<organism evidence="1 2">
    <name type="scientific">Aciduliprofundum boonei (strain DSM 19572 / T469)</name>
    <dbReference type="NCBI Taxonomy" id="439481"/>
    <lineage>
        <taxon>Archaea</taxon>
        <taxon>Methanobacteriati</taxon>
        <taxon>Thermoplasmatota</taxon>
        <taxon>DHVE2 group</taxon>
        <taxon>Candidatus Aciduliprofundum</taxon>
    </lineage>
</organism>
<evidence type="ECO:0000313" key="2">
    <source>
        <dbReference type="Proteomes" id="UP000001400"/>
    </source>
</evidence>
<keyword evidence="2" id="KW-1185">Reference proteome</keyword>
<evidence type="ECO:0000313" key="1">
    <source>
        <dbReference type="EMBL" id="ADD08098.1"/>
    </source>
</evidence>
<dbReference type="PANTHER" id="PTHR43415:SF3">
    <property type="entry name" value="GNAT-FAMILY ACETYLTRANSFERASE"/>
    <property type="match status" value="1"/>
</dbReference>
<dbReference type="eggNOG" id="arCOG00842">
    <property type="taxonomic scope" value="Archaea"/>
</dbReference>
<dbReference type="OrthoDB" id="120213at2157"/>
<dbReference type="InterPro" id="IPR016181">
    <property type="entry name" value="Acyl_CoA_acyltransferase"/>
</dbReference>
<dbReference type="Proteomes" id="UP000001400">
    <property type="component" value="Chromosome"/>
</dbReference>
<dbReference type="SUPFAM" id="SSF55729">
    <property type="entry name" value="Acyl-CoA N-acyltransferases (Nat)"/>
    <property type="match status" value="1"/>
</dbReference>
<dbReference type="HOGENOM" id="CLU_013985_3_2_2"/>
<dbReference type="PANTHER" id="PTHR43415">
    <property type="entry name" value="SPERMIDINE N(1)-ACETYLTRANSFERASE"/>
    <property type="match status" value="1"/>
</dbReference>